<protein>
    <submittedName>
        <fullName evidence="3">NAD(P)-dependent oxidoreductase</fullName>
    </submittedName>
</protein>
<evidence type="ECO:0000259" key="2">
    <source>
        <dbReference type="Pfam" id="PF01370"/>
    </source>
</evidence>
<evidence type="ECO:0000313" key="3">
    <source>
        <dbReference type="EMBL" id="NTY59083.1"/>
    </source>
</evidence>
<evidence type="ECO:0000256" key="1">
    <source>
        <dbReference type="ARBA" id="ARBA00007637"/>
    </source>
</evidence>
<dbReference type="PANTHER" id="PTHR43000">
    <property type="entry name" value="DTDP-D-GLUCOSE 4,6-DEHYDRATASE-RELATED"/>
    <property type="match status" value="1"/>
</dbReference>
<dbReference type="InterPro" id="IPR001509">
    <property type="entry name" value="Epimerase_deHydtase"/>
</dbReference>
<dbReference type="Pfam" id="PF01370">
    <property type="entry name" value="Epimerase"/>
    <property type="match status" value="1"/>
</dbReference>
<dbReference type="SUPFAM" id="SSF51735">
    <property type="entry name" value="NAD(P)-binding Rossmann-fold domains"/>
    <property type="match status" value="1"/>
</dbReference>
<sequence length="305" mass="33019">MVTGGAGFVGRHLVEALAARGTTVVSYNRDFVACSDLNILAVQGELFDIPRLTSVLRDHRVERIIHTAGQSHPEISVELPMTTFAANVDGTLGVFEAARMSGTVTRIVNFSSECAYGHQDEQAMVVESACPLPNTPYGVTKVATELLGRVYRDIYGVDIVSLRVTEIYGPGLRMPEVLKDMIHAANQHKAFRLETGSSHRFQFVHVSDVVRAAVLACGHDQLPQHVYNISGGEQVTLAQAAALVCAQFPHATIDVGPGQLPGWDRQGEFDISAAERDFGYRPRVSLAEGIADYADWLATTVGVMA</sequence>
<evidence type="ECO:0000313" key="4">
    <source>
        <dbReference type="Proteomes" id="UP000708347"/>
    </source>
</evidence>
<organism evidence="3 4">
    <name type="scientific">Mycolicibacterium sphagni</name>
    <dbReference type="NCBI Taxonomy" id="1786"/>
    <lineage>
        <taxon>Bacteria</taxon>
        <taxon>Bacillati</taxon>
        <taxon>Actinomycetota</taxon>
        <taxon>Actinomycetes</taxon>
        <taxon>Mycobacteriales</taxon>
        <taxon>Mycobacteriaceae</taxon>
        <taxon>Mycolicibacterium</taxon>
    </lineage>
</organism>
<reference evidence="3 4" key="1">
    <citation type="submission" date="2019-05" db="EMBL/GenBank/DDBJ databases">
        <title>Mycolicibacterium sphagni ENV482 genome assembly.</title>
        <authorList>
            <person name="Chen W."/>
            <person name="Faulkner N.W."/>
            <person name="Hyman M.R."/>
        </authorList>
    </citation>
    <scope>NUCLEOTIDE SEQUENCE [LARGE SCALE GENOMIC DNA]</scope>
    <source>
        <strain evidence="3 4">ENV482</strain>
    </source>
</reference>
<dbReference type="Gene3D" id="3.40.50.720">
    <property type="entry name" value="NAD(P)-binding Rossmann-like Domain"/>
    <property type="match status" value="1"/>
</dbReference>
<dbReference type="InterPro" id="IPR036291">
    <property type="entry name" value="NAD(P)-bd_dom_sf"/>
</dbReference>
<gene>
    <name evidence="3" type="ORF">FEG63_05865</name>
</gene>
<feature type="domain" description="NAD-dependent epimerase/dehydratase" evidence="2">
    <location>
        <begin position="1"/>
        <end position="229"/>
    </location>
</feature>
<dbReference type="EMBL" id="VBSB01000003">
    <property type="protein sequence ID" value="NTY59083.1"/>
    <property type="molecule type" value="Genomic_DNA"/>
</dbReference>
<keyword evidence="4" id="KW-1185">Reference proteome</keyword>
<accession>A0ABX2JW65</accession>
<comment type="similarity">
    <text evidence="1">Belongs to the NAD(P)-dependent epimerase/dehydratase family.</text>
</comment>
<proteinExistence type="inferred from homology"/>
<dbReference type="Proteomes" id="UP000708347">
    <property type="component" value="Unassembled WGS sequence"/>
</dbReference>
<comment type="caution">
    <text evidence="3">The sequence shown here is derived from an EMBL/GenBank/DDBJ whole genome shotgun (WGS) entry which is preliminary data.</text>
</comment>
<name>A0ABX2JW65_9MYCO</name>